<feature type="compositionally biased region" description="Gly residues" evidence="6">
    <location>
        <begin position="164"/>
        <end position="176"/>
    </location>
</feature>
<dbReference type="GO" id="GO:0000271">
    <property type="term" value="P:polysaccharide biosynthetic process"/>
    <property type="evidence" value="ECO:0007669"/>
    <property type="project" value="InterPro"/>
</dbReference>
<feature type="transmembrane region" description="Helical" evidence="7">
    <location>
        <begin position="127"/>
        <end position="148"/>
    </location>
</feature>
<feature type="region of interest" description="Disordered" evidence="6">
    <location>
        <begin position="157"/>
        <end position="192"/>
    </location>
</feature>
<dbReference type="Proteomes" id="UP000016536">
    <property type="component" value="Unassembled WGS sequence"/>
</dbReference>
<comment type="similarity">
    <text evidence="2">Belongs to the GtrA family.</text>
</comment>
<dbReference type="PATRIC" id="fig|1321818.3.peg.2287"/>
<protein>
    <submittedName>
        <fullName evidence="9">GtrA-like protein</fullName>
    </submittedName>
</protein>
<dbReference type="PANTHER" id="PTHR38459">
    <property type="entry name" value="PROPHAGE BACTOPRENOL-LINKED GLUCOSE TRANSLOCASE HOMOLOG"/>
    <property type="match status" value="1"/>
</dbReference>
<dbReference type="GO" id="GO:0005886">
    <property type="term" value="C:plasma membrane"/>
    <property type="evidence" value="ECO:0007669"/>
    <property type="project" value="TreeGrafter"/>
</dbReference>
<evidence type="ECO:0000256" key="7">
    <source>
        <dbReference type="SAM" id="Phobius"/>
    </source>
</evidence>
<accession>U1Q2T5</accession>
<evidence type="ECO:0000256" key="4">
    <source>
        <dbReference type="ARBA" id="ARBA00022989"/>
    </source>
</evidence>
<proteinExistence type="inferred from homology"/>
<sequence length="192" mass="20684">MPIMTRSPSISLTQRLIALIKEFMQFGMVGAAAFVIDASLFNLFQHGPTGFLAGHPNSAQLLASSTATVFSWLANRYWTYRGRTRRNVAREATLFALANLGGIVISQFCLLFTHHVLGLTSPLADNIAAYVVGFGLGTAFRFVFYHYIVFTGHQDRDDDADGIGRPGGSTGTGGDDPAGDDIESRLPAAARP</sequence>
<keyword evidence="3 7" id="KW-0812">Transmembrane</keyword>
<evidence type="ECO:0000313" key="10">
    <source>
        <dbReference type="Proteomes" id="UP000016536"/>
    </source>
</evidence>
<feature type="transmembrane region" description="Helical" evidence="7">
    <location>
        <begin position="92"/>
        <end position="115"/>
    </location>
</feature>
<dbReference type="AlphaFoldDB" id="U1Q2T5"/>
<feature type="domain" description="GtrA/DPMS transmembrane" evidence="8">
    <location>
        <begin position="25"/>
        <end position="150"/>
    </location>
</feature>
<dbReference type="HOGENOM" id="CLU_083873_0_2_11"/>
<evidence type="ECO:0000259" key="8">
    <source>
        <dbReference type="Pfam" id="PF04138"/>
    </source>
</evidence>
<evidence type="ECO:0000313" key="9">
    <source>
        <dbReference type="EMBL" id="ERH22275.1"/>
    </source>
</evidence>
<organism evidence="9 10">
    <name type="scientific">Actinomyces johnsonii F0542</name>
    <dbReference type="NCBI Taxonomy" id="1321818"/>
    <lineage>
        <taxon>Bacteria</taxon>
        <taxon>Bacillati</taxon>
        <taxon>Actinomycetota</taxon>
        <taxon>Actinomycetes</taxon>
        <taxon>Actinomycetales</taxon>
        <taxon>Actinomycetaceae</taxon>
        <taxon>Actinomyces</taxon>
    </lineage>
</organism>
<name>U1Q2T5_9ACTO</name>
<keyword evidence="4 7" id="KW-1133">Transmembrane helix</keyword>
<gene>
    <name evidence="9" type="ORF">HMPREF1979_02736</name>
</gene>
<evidence type="ECO:0000256" key="3">
    <source>
        <dbReference type="ARBA" id="ARBA00022692"/>
    </source>
</evidence>
<comment type="subcellular location">
    <subcellularLocation>
        <location evidence="1">Membrane</location>
        <topology evidence="1">Multi-pass membrane protein</topology>
    </subcellularLocation>
</comment>
<evidence type="ECO:0000256" key="2">
    <source>
        <dbReference type="ARBA" id="ARBA00009399"/>
    </source>
</evidence>
<evidence type="ECO:0000256" key="1">
    <source>
        <dbReference type="ARBA" id="ARBA00004141"/>
    </source>
</evidence>
<keyword evidence="10" id="KW-1185">Reference proteome</keyword>
<dbReference type="InterPro" id="IPR007267">
    <property type="entry name" value="GtrA_DPMS_TM"/>
</dbReference>
<dbReference type="InterPro" id="IPR051401">
    <property type="entry name" value="GtrA_CellWall_Glycosyl"/>
</dbReference>
<feature type="transmembrane region" description="Helical" evidence="7">
    <location>
        <begin position="61"/>
        <end position="80"/>
    </location>
</feature>
<evidence type="ECO:0000256" key="5">
    <source>
        <dbReference type="ARBA" id="ARBA00023136"/>
    </source>
</evidence>
<dbReference type="Pfam" id="PF04138">
    <property type="entry name" value="GtrA_DPMS_TM"/>
    <property type="match status" value="1"/>
</dbReference>
<dbReference type="EMBL" id="AWSE01000192">
    <property type="protein sequence ID" value="ERH22275.1"/>
    <property type="molecule type" value="Genomic_DNA"/>
</dbReference>
<comment type="caution">
    <text evidence="9">The sequence shown here is derived from an EMBL/GenBank/DDBJ whole genome shotgun (WGS) entry which is preliminary data.</text>
</comment>
<reference evidence="9 10" key="1">
    <citation type="submission" date="2013-08" db="EMBL/GenBank/DDBJ databases">
        <authorList>
            <person name="Weinstock G."/>
            <person name="Sodergren E."/>
            <person name="Wylie T."/>
            <person name="Fulton L."/>
            <person name="Fulton R."/>
            <person name="Fronick C."/>
            <person name="O'Laughlin M."/>
            <person name="Godfrey J."/>
            <person name="Miner T."/>
            <person name="Herter B."/>
            <person name="Appelbaum E."/>
            <person name="Cordes M."/>
            <person name="Lek S."/>
            <person name="Wollam A."/>
            <person name="Pepin K.H."/>
            <person name="Palsikar V.B."/>
            <person name="Mitreva M."/>
            <person name="Wilson R.K."/>
        </authorList>
    </citation>
    <scope>NUCLEOTIDE SEQUENCE [LARGE SCALE GENOMIC DNA]</scope>
    <source>
        <strain evidence="9 10">F0542</strain>
    </source>
</reference>
<dbReference type="PANTHER" id="PTHR38459:SF1">
    <property type="entry name" value="PROPHAGE BACTOPRENOL-LINKED GLUCOSE TRANSLOCASE HOMOLOG"/>
    <property type="match status" value="1"/>
</dbReference>
<evidence type="ECO:0000256" key="6">
    <source>
        <dbReference type="SAM" id="MobiDB-lite"/>
    </source>
</evidence>
<keyword evidence="5 7" id="KW-0472">Membrane</keyword>
<feature type="transmembrane region" description="Helical" evidence="7">
    <location>
        <begin position="23"/>
        <end position="41"/>
    </location>
</feature>